<keyword evidence="3" id="KW-0560">Oxidoreductase</keyword>
<keyword evidence="2" id="KW-0521">NADP</keyword>
<accession>A0A4V6T7G1</accession>
<comment type="caution">
    <text evidence="4">The sequence shown here is derived from an EMBL/GenBank/DDBJ whole genome shotgun (WGS) entry which is preliminary data.</text>
</comment>
<dbReference type="PRINTS" id="PR00081">
    <property type="entry name" value="GDHRDH"/>
</dbReference>
<dbReference type="PANTHER" id="PTHR48107">
    <property type="entry name" value="NADPH-DEPENDENT ALDEHYDE REDUCTASE-LIKE PROTEIN, CHLOROPLASTIC-RELATED"/>
    <property type="match status" value="1"/>
</dbReference>
<dbReference type="SUPFAM" id="SSF51735">
    <property type="entry name" value="NAD(P)-binding Rossmann-fold domains"/>
    <property type="match status" value="1"/>
</dbReference>
<dbReference type="Pfam" id="PF13561">
    <property type="entry name" value="adh_short_C2"/>
    <property type="match status" value="1"/>
</dbReference>
<dbReference type="PANTHER" id="PTHR48107:SF16">
    <property type="entry name" value="NADPH-DEPENDENT ALDEHYDE REDUCTASE 1, CHLOROPLASTIC"/>
    <property type="match status" value="1"/>
</dbReference>
<proteinExistence type="inferred from homology"/>
<dbReference type="InterPro" id="IPR020904">
    <property type="entry name" value="Sc_DH/Rdtase_CS"/>
</dbReference>
<name>A0A4V6T7G1_AURPU</name>
<dbReference type="PRINTS" id="PR00080">
    <property type="entry name" value="SDRFAMILY"/>
</dbReference>
<sequence>MSLPRLPCSTFLLLHIFESSNHILQSITMSQQEGPVTAYTWQISAQDQQGGPGLDKDMKEQANWTQLEYWDDNGKPYLKEYEGRGLLQDKAVLITGGDSGIGRSVAILMAREGADVSILYLPEEEEDAQYTIKQIEKAGRKGHGMQYDLKEESNCKAAIDEHIKVFGKLNVLVNNASMQESCEDHREIDISVVTKTFQTNIIQVFNQRADEDKKTNADILLVQMMALSKYALQHMKRGDNIVNSASVLAYMGDASKIDYSSTKGAIVTFTRALAKQQAPRGIRVNAVAPGIIWTPLQPATANVPAEGMKNVGVGMAPMNRTGMPIEIATAYIQLASPLGSYFTGECIHGTGGIEMQG</sequence>
<dbReference type="InterPro" id="IPR002347">
    <property type="entry name" value="SDR_fam"/>
</dbReference>
<dbReference type="InterPro" id="IPR036291">
    <property type="entry name" value="NAD(P)-bd_dom_sf"/>
</dbReference>
<dbReference type="GO" id="GO:0016614">
    <property type="term" value="F:oxidoreductase activity, acting on CH-OH group of donors"/>
    <property type="evidence" value="ECO:0007669"/>
    <property type="project" value="UniProtKB-ARBA"/>
</dbReference>
<evidence type="ECO:0000313" key="5">
    <source>
        <dbReference type="Proteomes" id="UP000304951"/>
    </source>
</evidence>
<evidence type="ECO:0000256" key="3">
    <source>
        <dbReference type="ARBA" id="ARBA00023002"/>
    </source>
</evidence>
<dbReference type="EMBL" id="QZAF01000455">
    <property type="protein sequence ID" value="THV67003.1"/>
    <property type="molecule type" value="Genomic_DNA"/>
</dbReference>
<dbReference type="FunFam" id="3.40.50.720:FF:000084">
    <property type="entry name" value="Short-chain dehydrogenase reductase"/>
    <property type="match status" value="1"/>
</dbReference>
<gene>
    <name evidence="4" type="ORF">D6D28_07856</name>
</gene>
<reference evidence="4 5" key="1">
    <citation type="submission" date="2018-10" db="EMBL/GenBank/DDBJ databases">
        <title>Fifty Aureobasidium pullulans genomes reveal a recombining polyextremotolerant generalist.</title>
        <authorList>
            <person name="Gostincar C."/>
            <person name="Turk M."/>
            <person name="Zajc J."/>
            <person name="Gunde-Cimerman N."/>
        </authorList>
    </citation>
    <scope>NUCLEOTIDE SEQUENCE [LARGE SCALE GENOMIC DNA]</scope>
    <source>
        <strain evidence="4 5">EXF-11900</strain>
    </source>
</reference>
<dbReference type="Gene3D" id="3.40.50.720">
    <property type="entry name" value="NAD(P)-binding Rossmann-like Domain"/>
    <property type="match status" value="1"/>
</dbReference>
<evidence type="ECO:0000256" key="1">
    <source>
        <dbReference type="ARBA" id="ARBA00006484"/>
    </source>
</evidence>
<dbReference type="Proteomes" id="UP000304951">
    <property type="component" value="Unassembled WGS sequence"/>
</dbReference>
<protein>
    <submittedName>
        <fullName evidence="4">Short chain dehydrogenase/ reductase-like protein</fullName>
    </submittedName>
</protein>
<evidence type="ECO:0000256" key="2">
    <source>
        <dbReference type="ARBA" id="ARBA00022857"/>
    </source>
</evidence>
<dbReference type="PROSITE" id="PS00061">
    <property type="entry name" value="ADH_SHORT"/>
    <property type="match status" value="1"/>
</dbReference>
<evidence type="ECO:0000313" key="4">
    <source>
        <dbReference type="EMBL" id="THV67003.1"/>
    </source>
</evidence>
<comment type="similarity">
    <text evidence="1">Belongs to the short-chain dehydrogenases/reductases (SDR) family.</text>
</comment>
<organism evidence="4 5">
    <name type="scientific">Aureobasidium pullulans</name>
    <name type="common">Black yeast</name>
    <name type="synonym">Pullularia pullulans</name>
    <dbReference type="NCBI Taxonomy" id="5580"/>
    <lineage>
        <taxon>Eukaryota</taxon>
        <taxon>Fungi</taxon>
        <taxon>Dikarya</taxon>
        <taxon>Ascomycota</taxon>
        <taxon>Pezizomycotina</taxon>
        <taxon>Dothideomycetes</taxon>
        <taxon>Dothideomycetidae</taxon>
        <taxon>Dothideales</taxon>
        <taxon>Saccotheciaceae</taxon>
        <taxon>Aureobasidium</taxon>
    </lineage>
</organism>
<dbReference type="AlphaFoldDB" id="A0A4V6T7G1"/>